<dbReference type="AlphaFoldDB" id="A0A6B0U3M2"/>
<dbReference type="EMBL" id="GIFC01001231">
    <property type="protein sequence ID" value="MXU83314.1"/>
    <property type="molecule type" value="Transcribed_RNA"/>
</dbReference>
<protein>
    <submittedName>
        <fullName evidence="2">Putative secreted protein</fullName>
    </submittedName>
</protein>
<name>A0A6B0U3M2_IXORI</name>
<organism evidence="2">
    <name type="scientific">Ixodes ricinus</name>
    <name type="common">Common tick</name>
    <name type="synonym">Acarus ricinus</name>
    <dbReference type="NCBI Taxonomy" id="34613"/>
    <lineage>
        <taxon>Eukaryota</taxon>
        <taxon>Metazoa</taxon>
        <taxon>Ecdysozoa</taxon>
        <taxon>Arthropoda</taxon>
        <taxon>Chelicerata</taxon>
        <taxon>Arachnida</taxon>
        <taxon>Acari</taxon>
        <taxon>Parasitiformes</taxon>
        <taxon>Ixodida</taxon>
        <taxon>Ixodoidea</taxon>
        <taxon>Ixodidae</taxon>
        <taxon>Ixodinae</taxon>
        <taxon>Ixodes</taxon>
    </lineage>
</organism>
<reference evidence="2" key="1">
    <citation type="submission" date="2019-12" db="EMBL/GenBank/DDBJ databases">
        <title>An insight into the sialome of adult female Ixodes ricinus ticks feeding for 6 days.</title>
        <authorList>
            <person name="Perner J."/>
            <person name="Ribeiro J.M.C."/>
        </authorList>
    </citation>
    <scope>NUCLEOTIDE SEQUENCE</scope>
    <source>
        <strain evidence="2">Semi-engorged</strain>
        <tissue evidence="2">Salivary glands</tissue>
    </source>
</reference>
<proteinExistence type="predicted"/>
<feature type="chain" id="PRO_5025651498" evidence="1">
    <location>
        <begin position="32"/>
        <end position="74"/>
    </location>
</feature>
<evidence type="ECO:0000313" key="2">
    <source>
        <dbReference type="EMBL" id="MXU83314.1"/>
    </source>
</evidence>
<sequence>MTARSGSLAVQGPLVLSLKLCFGALHSGTWATSCVSRLAAPSEGVEGPLLSAAPACTGTSRPCGPTLMEVAVVS</sequence>
<feature type="signal peptide" evidence="1">
    <location>
        <begin position="1"/>
        <end position="31"/>
    </location>
</feature>
<accession>A0A6B0U3M2</accession>
<dbReference type="PROSITE" id="PS51257">
    <property type="entry name" value="PROKAR_LIPOPROTEIN"/>
    <property type="match status" value="1"/>
</dbReference>
<evidence type="ECO:0000256" key="1">
    <source>
        <dbReference type="SAM" id="SignalP"/>
    </source>
</evidence>
<keyword evidence="1" id="KW-0732">Signal</keyword>